<accession>A0A8X7VJT9</accession>
<evidence type="ECO:0000313" key="2">
    <source>
        <dbReference type="EMBL" id="KAG2312544.1"/>
    </source>
</evidence>
<sequence>MAGNKNLKLKRPLEDDCGSTPQEAFKKAKLETQSHYRAMLYMQKNQLDAIVLKNEVDGELDKETLESELRLAKARMADVKVPDIDWFKLGEPNMYDE</sequence>
<reference evidence="2 3" key="1">
    <citation type="submission" date="2020-02" db="EMBL/GenBank/DDBJ databases">
        <authorList>
            <person name="Ma Q."/>
            <person name="Huang Y."/>
            <person name="Song X."/>
            <person name="Pei D."/>
        </authorList>
    </citation>
    <scope>NUCLEOTIDE SEQUENCE [LARGE SCALE GENOMIC DNA]</scope>
    <source>
        <strain evidence="2">Sxm20200214</strain>
        <tissue evidence="2">Leaf</tissue>
    </source>
</reference>
<name>A0A8X7VJT9_BRACI</name>
<comment type="caution">
    <text evidence="2">The sequence shown here is derived from an EMBL/GenBank/DDBJ whole genome shotgun (WGS) entry which is preliminary data.</text>
</comment>
<evidence type="ECO:0000256" key="1">
    <source>
        <dbReference type="SAM" id="MobiDB-lite"/>
    </source>
</evidence>
<organism evidence="2 3">
    <name type="scientific">Brassica carinata</name>
    <name type="common">Ethiopian mustard</name>
    <name type="synonym">Abyssinian cabbage</name>
    <dbReference type="NCBI Taxonomy" id="52824"/>
    <lineage>
        <taxon>Eukaryota</taxon>
        <taxon>Viridiplantae</taxon>
        <taxon>Streptophyta</taxon>
        <taxon>Embryophyta</taxon>
        <taxon>Tracheophyta</taxon>
        <taxon>Spermatophyta</taxon>
        <taxon>Magnoliopsida</taxon>
        <taxon>eudicotyledons</taxon>
        <taxon>Gunneridae</taxon>
        <taxon>Pentapetalae</taxon>
        <taxon>rosids</taxon>
        <taxon>malvids</taxon>
        <taxon>Brassicales</taxon>
        <taxon>Brassicaceae</taxon>
        <taxon>Brassiceae</taxon>
        <taxon>Brassica</taxon>
    </lineage>
</organism>
<protein>
    <submittedName>
        <fullName evidence="2">Uncharacterized protein</fullName>
    </submittedName>
</protein>
<keyword evidence="3" id="KW-1185">Reference proteome</keyword>
<dbReference type="AlphaFoldDB" id="A0A8X7VJT9"/>
<gene>
    <name evidence="2" type="ORF">Bca52824_024101</name>
</gene>
<evidence type="ECO:0000313" key="3">
    <source>
        <dbReference type="Proteomes" id="UP000886595"/>
    </source>
</evidence>
<proteinExistence type="predicted"/>
<feature type="region of interest" description="Disordered" evidence="1">
    <location>
        <begin position="1"/>
        <end position="20"/>
    </location>
</feature>
<dbReference type="Proteomes" id="UP000886595">
    <property type="component" value="Unassembled WGS sequence"/>
</dbReference>
<dbReference type="EMBL" id="JAAMPC010000005">
    <property type="protein sequence ID" value="KAG2312544.1"/>
    <property type="molecule type" value="Genomic_DNA"/>
</dbReference>